<dbReference type="EMBL" id="JASJEV010000007">
    <property type="protein sequence ID" value="MDJ1159202.1"/>
    <property type="molecule type" value="Genomic_DNA"/>
</dbReference>
<dbReference type="PROSITE" id="PS50850">
    <property type="entry name" value="MFS"/>
    <property type="match status" value="1"/>
</dbReference>
<evidence type="ECO:0000256" key="1">
    <source>
        <dbReference type="ARBA" id="ARBA00004141"/>
    </source>
</evidence>
<keyword evidence="4 5" id="KW-0472">Membrane</keyword>
<dbReference type="PANTHER" id="PTHR11662">
    <property type="entry name" value="SOLUTE CARRIER FAMILY 17"/>
    <property type="match status" value="1"/>
</dbReference>
<dbReference type="PANTHER" id="PTHR11662:SF399">
    <property type="entry name" value="FI19708P1-RELATED"/>
    <property type="match status" value="1"/>
</dbReference>
<dbReference type="InterPro" id="IPR050382">
    <property type="entry name" value="MFS_Na/Anion_cotransporter"/>
</dbReference>
<gene>
    <name evidence="7" type="ORF">QNA08_13240</name>
</gene>
<reference evidence="7 8" key="1">
    <citation type="submission" date="2023-05" db="EMBL/GenBank/DDBJ databases">
        <title>Chelatococcus sp. nov., a moderately thermophilic bacterium isolated from hot spring microbial mat.</title>
        <authorList>
            <person name="Hu C.-J."/>
            <person name="Li W.-J."/>
        </authorList>
    </citation>
    <scope>NUCLEOTIDE SEQUENCE [LARGE SCALE GENOMIC DNA]</scope>
    <source>
        <strain evidence="7 8">SYSU G07232</strain>
    </source>
</reference>
<evidence type="ECO:0000259" key="6">
    <source>
        <dbReference type="PROSITE" id="PS50850"/>
    </source>
</evidence>
<dbReference type="InterPro" id="IPR036259">
    <property type="entry name" value="MFS_trans_sf"/>
</dbReference>
<proteinExistence type="predicted"/>
<feature type="transmembrane region" description="Helical" evidence="5">
    <location>
        <begin position="86"/>
        <end position="108"/>
    </location>
</feature>
<comment type="subcellular location">
    <subcellularLocation>
        <location evidence="1">Membrane</location>
        <topology evidence="1">Multi-pass membrane protein</topology>
    </subcellularLocation>
</comment>
<evidence type="ECO:0000256" key="4">
    <source>
        <dbReference type="ARBA" id="ARBA00023136"/>
    </source>
</evidence>
<accession>A0ABT7AJP1</accession>
<evidence type="ECO:0000313" key="8">
    <source>
        <dbReference type="Proteomes" id="UP001321492"/>
    </source>
</evidence>
<feature type="domain" description="Major facilitator superfamily (MFS) profile" evidence="6">
    <location>
        <begin position="1"/>
        <end position="343"/>
    </location>
</feature>
<feature type="transmembrane region" description="Helical" evidence="5">
    <location>
        <begin position="252"/>
        <end position="273"/>
    </location>
</feature>
<sequence length="344" mass="37133">MPATVGWGFFQAIAASANSWFVLLLTRLGLGASEAPIYPAGGKLNAMWMTQHERGRGATLLDGGAPLGAALGAIVIAWLIAVFDSWRIAFAVAGIGTMVCGLWAWWYIRNSPREHPSVNASEALYIEEAHAREDAEAPHAAGGSAAAYFRHPPVWFMCCGWMFFNTVFYGLLTWLPSYLFKVHGFDIKTLGGASFLIFFAGFVGELVGGWIADLWRARGGRPNVVFRTLFGVAAIFATVSIFSVAYVRDPVAVVALLSTTLFFLRWCGMYWAIPSILATRERAGFLGGCMNLGGNIAGITVPIIVGFIVQITGSYFLALMFFAVAGVALLACSTAIDYSRKLPV</sequence>
<dbReference type="InterPro" id="IPR011701">
    <property type="entry name" value="MFS"/>
</dbReference>
<feature type="transmembrane region" description="Helical" evidence="5">
    <location>
        <begin position="59"/>
        <end position="80"/>
    </location>
</feature>
<feature type="transmembrane region" description="Helical" evidence="5">
    <location>
        <begin position="154"/>
        <end position="172"/>
    </location>
</feature>
<dbReference type="Pfam" id="PF07690">
    <property type="entry name" value="MFS_1"/>
    <property type="match status" value="1"/>
</dbReference>
<name>A0ABT7AJP1_9HYPH</name>
<feature type="transmembrane region" description="Helical" evidence="5">
    <location>
        <begin position="224"/>
        <end position="246"/>
    </location>
</feature>
<evidence type="ECO:0000256" key="5">
    <source>
        <dbReference type="SAM" id="Phobius"/>
    </source>
</evidence>
<feature type="transmembrane region" description="Helical" evidence="5">
    <location>
        <begin position="315"/>
        <end position="336"/>
    </location>
</feature>
<organism evidence="7 8">
    <name type="scientific">Chelatococcus albus</name>
    <dbReference type="NCBI Taxonomy" id="3047466"/>
    <lineage>
        <taxon>Bacteria</taxon>
        <taxon>Pseudomonadati</taxon>
        <taxon>Pseudomonadota</taxon>
        <taxon>Alphaproteobacteria</taxon>
        <taxon>Hyphomicrobiales</taxon>
        <taxon>Chelatococcaceae</taxon>
        <taxon>Chelatococcus</taxon>
    </lineage>
</organism>
<feature type="transmembrane region" description="Helical" evidence="5">
    <location>
        <begin position="192"/>
        <end position="212"/>
    </location>
</feature>
<dbReference type="RefSeq" id="WP_283741181.1">
    <property type="nucleotide sequence ID" value="NZ_JASJEV010000007.1"/>
</dbReference>
<evidence type="ECO:0000256" key="2">
    <source>
        <dbReference type="ARBA" id="ARBA00022692"/>
    </source>
</evidence>
<dbReference type="Gene3D" id="1.20.1250.20">
    <property type="entry name" value="MFS general substrate transporter like domains"/>
    <property type="match status" value="2"/>
</dbReference>
<evidence type="ECO:0000256" key="3">
    <source>
        <dbReference type="ARBA" id="ARBA00022989"/>
    </source>
</evidence>
<feature type="transmembrane region" description="Helical" evidence="5">
    <location>
        <begin position="285"/>
        <end position="309"/>
    </location>
</feature>
<protein>
    <submittedName>
        <fullName evidence="7">MFS transporter</fullName>
    </submittedName>
</protein>
<keyword evidence="3 5" id="KW-1133">Transmembrane helix</keyword>
<keyword evidence="8" id="KW-1185">Reference proteome</keyword>
<comment type="caution">
    <text evidence="7">The sequence shown here is derived from an EMBL/GenBank/DDBJ whole genome shotgun (WGS) entry which is preliminary data.</text>
</comment>
<evidence type="ECO:0000313" key="7">
    <source>
        <dbReference type="EMBL" id="MDJ1159202.1"/>
    </source>
</evidence>
<dbReference type="Proteomes" id="UP001321492">
    <property type="component" value="Unassembled WGS sequence"/>
</dbReference>
<keyword evidence="2 5" id="KW-0812">Transmembrane</keyword>
<dbReference type="InterPro" id="IPR020846">
    <property type="entry name" value="MFS_dom"/>
</dbReference>
<dbReference type="SUPFAM" id="SSF103473">
    <property type="entry name" value="MFS general substrate transporter"/>
    <property type="match status" value="1"/>
</dbReference>